<sequence>MSTKDILLHIQATFLAPPPPQLTDLLPLIDVYISETATLEPELDHGLLDIYSQAVDHSDVSHLGAFVGILYAFRMLLSSVSIISWFDSLLRRALREPRLDIQAVKQAKELVLMPLYDESESKAQLLRRRLVQLYVLDAPKENDSAVETMAQNADERAKMAVWKRNLEDLLVSDGFTRPKELFEELDVSFNANPESRLQLCILLNRLSRSPRKISIPFVNSPLFSSLLFSLQVDRSTTAFSIGITSLIMLLPALAVDAPAQLNARLPALLNILARVVCWKLRPGGEVKESKRNRSKLKDSSDWKRLDTMFESAAVAPNETRLYFTFMYGLYPCNTIAFLRAPVAFLKTHEHGSMFTHDWDVVLDEDEIKSCSRPLLRGHVVHPSIILADAKSELADLDRWKRKDVATVAAECTLLDIQNAQTSAGHSIAYQVPQTPQTSANISLHPPGSTTPARVPLPPSPAEPEPSSRRSSGEHSAQSIEIMVHTHAALTAPTSDPEPRPRHAMAEEALSILQRDVLILKNQLNFEIYLKELVQQHVGRLHQDRIVSRSEEAERQGLHTKLKDYKAKLTKAQEDLATIRAEAAGTKSRHTQWVTELQDKLSRFREEKRSWAAEAVELRGEVNDARAALKAQNDALVDALNEVFNLKQQLRESAPKVEKIAAYEQRIDQLVKAQALRDDSPEMRAYREDRARLDEMISNYAKMELSLESLQHANEQLAALHKTQEDELNLARSQITDLTRRLASATTQNPFSRAATKAAAAAQDRITQLEAETAELSGKNMVLMDEVDEVKAMVEFLRSERVNFGPGSPVQRMAAGPSPKLDPIALADLADATEVV</sequence>
<keyword evidence="1" id="KW-0175">Coiled coil</keyword>
<feature type="compositionally biased region" description="Pro residues" evidence="2">
    <location>
        <begin position="454"/>
        <end position="463"/>
    </location>
</feature>
<feature type="coiled-coil region" evidence="1">
    <location>
        <begin position="554"/>
        <end position="648"/>
    </location>
</feature>
<proteinExistence type="predicted"/>
<dbReference type="PANTHER" id="PTHR15154">
    <property type="entry name" value="HAMARTIN"/>
    <property type="match status" value="1"/>
</dbReference>
<dbReference type="GO" id="GO:0051726">
    <property type="term" value="P:regulation of cell cycle"/>
    <property type="evidence" value="ECO:0007669"/>
    <property type="project" value="TreeGrafter"/>
</dbReference>
<accession>A0A8H3E2T0</accession>
<evidence type="ECO:0000313" key="3">
    <source>
        <dbReference type="EMBL" id="CAE7147121.1"/>
    </source>
</evidence>
<gene>
    <name evidence="3" type="ORF">RDB_LOCUS84513</name>
</gene>
<dbReference type="GO" id="GO:0033596">
    <property type="term" value="C:TSC1-TSC2 complex"/>
    <property type="evidence" value="ECO:0007669"/>
    <property type="project" value="TreeGrafter"/>
</dbReference>
<feature type="coiled-coil region" evidence="1">
    <location>
        <begin position="692"/>
        <end position="778"/>
    </location>
</feature>
<dbReference type="GO" id="GO:0032007">
    <property type="term" value="P:negative regulation of TOR signaling"/>
    <property type="evidence" value="ECO:0007669"/>
    <property type="project" value="TreeGrafter"/>
</dbReference>
<dbReference type="InterPro" id="IPR007483">
    <property type="entry name" value="Hamartin"/>
</dbReference>
<name>A0A8H3E2T0_9AGAM</name>
<dbReference type="EMBL" id="CAJNJQ010001725">
    <property type="protein sequence ID" value="CAE7147121.1"/>
    <property type="molecule type" value="Genomic_DNA"/>
</dbReference>
<protein>
    <submittedName>
        <fullName evidence="3">Uncharacterized protein</fullName>
    </submittedName>
</protein>
<dbReference type="AlphaFoldDB" id="A0A8H3E2T0"/>
<evidence type="ECO:0000313" key="4">
    <source>
        <dbReference type="Proteomes" id="UP000663827"/>
    </source>
</evidence>
<dbReference type="Proteomes" id="UP000663827">
    <property type="component" value="Unassembled WGS sequence"/>
</dbReference>
<feature type="region of interest" description="Disordered" evidence="2">
    <location>
        <begin position="437"/>
        <end position="477"/>
    </location>
</feature>
<dbReference type="PANTHER" id="PTHR15154:SF2">
    <property type="entry name" value="HAMARTIN"/>
    <property type="match status" value="1"/>
</dbReference>
<comment type="caution">
    <text evidence="3">The sequence shown here is derived from an EMBL/GenBank/DDBJ whole genome shotgun (WGS) entry which is preliminary data.</text>
</comment>
<organism evidence="3 4">
    <name type="scientific">Rhizoctonia solani</name>
    <dbReference type="NCBI Taxonomy" id="456999"/>
    <lineage>
        <taxon>Eukaryota</taxon>
        <taxon>Fungi</taxon>
        <taxon>Dikarya</taxon>
        <taxon>Basidiomycota</taxon>
        <taxon>Agaricomycotina</taxon>
        <taxon>Agaricomycetes</taxon>
        <taxon>Cantharellales</taxon>
        <taxon>Ceratobasidiaceae</taxon>
        <taxon>Rhizoctonia</taxon>
    </lineage>
</organism>
<reference evidence="3" key="1">
    <citation type="submission" date="2021-01" db="EMBL/GenBank/DDBJ databases">
        <authorList>
            <person name="Kaushik A."/>
        </authorList>
    </citation>
    <scope>NUCLEOTIDE SEQUENCE</scope>
    <source>
        <strain evidence="3">AG5</strain>
    </source>
</reference>
<evidence type="ECO:0000256" key="1">
    <source>
        <dbReference type="SAM" id="Coils"/>
    </source>
</evidence>
<evidence type="ECO:0000256" key="2">
    <source>
        <dbReference type="SAM" id="MobiDB-lite"/>
    </source>
</evidence>
<dbReference type="Pfam" id="PF04388">
    <property type="entry name" value="Hamartin"/>
    <property type="match status" value="1"/>
</dbReference>